<dbReference type="GO" id="GO:0043015">
    <property type="term" value="F:gamma-tubulin binding"/>
    <property type="evidence" value="ECO:0007669"/>
    <property type="project" value="InterPro"/>
</dbReference>
<dbReference type="GeneID" id="117140369"/>
<keyword evidence="4" id="KW-0493">Microtubule</keyword>
<evidence type="ECO:0000313" key="10">
    <source>
        <dbReference type="Proteomes" id="UP000515162"/>
    </source>
</evidence>
<organism evidence="10 11">
    <name type="scientific">Drosophila mauritiana</name>
    <name type="common">Fruit fly</name>
    <dbReference type="NCBI Taxonomy" id="7226"/>
    <lineage>
        <taxon>Eukaryota</taxon>
        <taxon>Metazoa</taxon>
        <taxon>Ecdysozoa</taxon>
        <taxon>Arthropoda</taxon>
        <taxon>Hexapoda</taxon>
        <taxon>Insecta</taxon>
        <taxon>Pterygota</taxon>
        <taxon>Neoptera</taxon>
        <taxon>Endopterygota</taxon>
        <taxon>Diptera</taxon>
        <taxon>Brachycera</taxon>
        <taxon>Muscomorpha</taxon>
        <taxon>Ephydroidea</taxon>
        <taxon>Drosophilidae</taxon>
        <taxon>Drosophila</taxon>
        <taxon>Sophophora</taxon>
    </lineage>
</organism>
<comment type="similarity">
    <text evidence="2">Belongs to the TUBGCP family.</text>
</comment>
<dbReference type="InterPro" id="IPR040457">
    <property type="entry name" value="GCP_C"/>
</dbReference>
<dbReference type="GO" id="GO:0031122">
    <property type="term" value="P:cytoplasmic microtubule organization"/>
    <property type="evidence" value="ECO:0007669"/>
    <property type="project" value="TreeGrafter"/>
</dbReference>
<dbReference type="PANTHER" id="PTHR19302">
    <property type="entry name" value="GAMMA TUBULIN COMPLEX PROTEIN"/>
    <property type="match status" value="1"/>
</dbReference>
<feature type="region of interest" description="Disordered" evidence="7">
    <location>
        <begin position="924"/>
        <end position="976"/>
    </location>
</feature>
<dbReference type="FunFam" id="1.20.120.1900:FF:000026">
    <property type="entry name" value="Gamma-tubulin complex component"/>
    <property type="match status" value="1"/>
</dbReference>
<dbReference type="InterPro" id="IPR042241">
    <property type="entry name" value="GCP_C_sf"/>
</dbReference>
<keyword evidence="10" id="KW-1185">Reference proteome</keyword>
<evidence type="ECO:0000256" key="5">
    <source>
        <dbReference type="ARBA" id="ARBA00023212"/>
    </source>
</evidence>
<dbReference type="Proteomes" id="UP000515162">
    <property type="component" value="Chromosome 3L"/>
</dbReference>
<evidence type="ECO:0000256" key="7">
    <source>
        <dbReference type="SAM" id="MobiDB-lite"/>
    </source>
</evidence>
<feature type="domain" description="Gamma tubulin complex component protein N-terminal" evidence="9">
    <location>
        <begin position="272"/>
        <end position="524"/>
    </location>
</feature>
<dbReference type="Pfam" id="PF04130">
    <property type="entry name" value="GCP_C_terminal"/>
    <property type="match status" value="1"/>
</dbReference>
<evidence type="ECO:0000256" key="4">
    <source>
        <dbReference type="ARBA" id="ARBA00022701"/>
    </source>
</evidence>
<gene>
    <name evidence="11" type="primary">LOC117140369</name>
</gene>
<evidence type="ECO:0000259" key="9">
    <source>
        <dbReference type="Pfam" id="PF17681"/>
    </source>
</evidence>
<keyword evidence="5" id="KW-0206">Cytoskeleton</keyword>
<feature type="domain" description="Gamma tubulin complex component C-terminal" evidence="8">
    <location>
        <begin position="1043"/>
        <end position="1345"/>
    </location>
</feature>
<name>A0A6P8JSN4_DROMA</name>
<sequence length="1354" mass="154806">MATEAECNHSVLDMVTKMSTMLVAYEMKPNKPTAVLVAKRRSKIYESLLYSKTMSSEDKLKMLHQVCSEVAKNPDRIDVLLSFQRLLEGQDKEKSEITEDQDAENHSKVLIKRLKPGPLQLIETIEIVEKPLHPKAFPDINQMNRALKPMQLQPYSNIRITSNLNRNFPPEKLIPKITPSTVLRAGLAESIARMRNESEKPMHPPPTLPKLAKKVAATLEDEPPFVAQPGPQKHFASDKLITNELKIFQNKNLVLNYLDEATLIDHLKKASCGIESLTFPSSTADTFELRVRPNTTLPTLLPEVLSDFANPFLRAGCAFLRLSARTKWSKITEMRLERPLTRAMRETIMDYLSTTRQFLLSLQVDSLFQLLHNSSIAMQLLCQLDRMFENEPRLNLNTGITGSFLLSSIWLAIDTCENKDFLQLLIYFLRCISRNYFIQLQRWIYHGELDEPVNEIFISRSLNTSPSFTNECSKEFFDKSYQVVNEAIPEFLVGCEEEILQCGKYNLVLQAYNARHPVFEVQYPDIEVCLTEQQLKNMRRNLADKYAIIYKRFGWCSMQSIFEDRMAAKRVFANLMVKRTQAHLDAWAEKQRELQIKANAQKKLQNDLLNAEQERIQQNHLEKRRQDIVNELAFQRECERMEDKRLEREKQELQKEVVQLAGVLPSSPDRSTVSDLSFSSCLEEPDCLAESTSDKDNANTDNSEEEATKQVDATLYVPLEQQVDATLYVPLEQPGAEGTQNQANVDVDQPCGKDSLPNVVQYQRSHSDVINSNEHPTTQTEFNRNRQHGLSSDQFQECHATVHLQGSHLLKTAASTSAGLHAVLPPDINANLNCPDTKVLTELQRNRKRNEHHDGFVSFNSSEDQHTHRLRSLLNSNTERGRNRLRVMETEFGLGYKNTEMETKATPCLPLELDKLHVEIPLSVPTPMSTTSDVDFGDPSPRETPEIADTVNNNNVSGSLSPELPKPVLSNRKTKPTSLLPKVDFGMEEEKETEQDRDPLPEACNPFMARRCLQLSVMAPVNAYYVLLRNEVLRIFQEQRIYEHFRKLRNYFFLVDGQFGATLTNEILGRIKAGVGPRSLSQKGILDTMLTNALAACSADETTVSENLTLNCTTIPDTLNFLSVEATSMIKLNCKIDWPLNMVISSETISKYGQIFGYLLKLRHVSFVLDDTYEYLQQMAKLLGPELRTCAHFRHMQMMRHKLSHFMTSFQTHLVAKALLSTWKSFKEELCAANSIEALYKQHVAYLKRVAFLALLNRRSAKVKETIDNILVIILRFCKVIQSQSFIVDQDNYFVHPRFKRLQQEEAEFEKFVQYLIYLGNKAAASGYQEEIGDLICIINFNNYYKVSGNHTGS</sequence>
<comment type="subcellular location">
    <subcellularLocation>
        <location evidence="1">Cytoplasm</location>
        <location evidence="1">Cytoskeleton</location>
    </subcellularLocation>
</comment>
<evidence type="ECO:0000256" key="1">
    <source>
        <dbReference type="ARBA" id="ARBA00004245"/>
    </source>
</evidence>
<dbReference type="InterPro" id="IPR007259">
    <property type="entry name" value="GCP"/>
</dbReference>
<dbReference type="GO" id="GO:0005874">
    <property type="term" value="C:microtubule"/>
    <property type="evidence" value="ECO:0007669"/>
    <property type="project" value="UniProtKB-KW"/>
</dbReference>
<dbReference type="GO" id="GO:0051321">
    <property type="term" value="P:meiotic cell cycle"/>
    <property type="evidence" value="ECO:0007669"/>
    <property type="project" value="TreeGrafter"/>
</dbReference>
<dbReference type="GO" id="GO:0000922">
    <property type="term" value="C:spindle pole"/>
    <property type="evidence" value="ECO:0007669"/>
    <property type="project" value="InterPro"/>
</dbReference>
<proteinExistence type="inferred from homology"/>
<dbReference type="GO" id="GO:0000930">
    <property type="term" value="C:gamma-tubulin complex"/>
    <property type="evidence" value="ECO:0007669"/>
    <property type="project" value="TreeGrafter"/>
</dbReference>
<accession>A0A6P8JSN4</accession>
<dbReference type="GO" id="GO:0007020">
    <property type="term" value="P:microtubule nucleation"/>
    <property type="evidence" value="ECO:0007669"/>
    <property type="project" value="InterPro"/>
</dbReference>
<feature type="region of interest" description="Disordered" evidence="7">
    <location>
        <begin position="686"/>
        <end position="709"/>
    </location>
</feature>
<keyword evidence="6" id="KW-0175">Coiled coil</keyword>
<dbReference type="GO" id="GO:0051225">
    <property type="term" value="P:spindle assembly"/>
    <property type="evidence" value="ECO:0007669"/>
    <property type="project" value="TreeGrafter"/>
</dbReference>
<dbReference type="CTD" id="39365"/>
<protein>
    <submittedName>
        <fullName evidence="11">Uncharacterized protein LOC117140369</fullName>
    </submittedName>
</protein>
<evidence type="ECO:0000256" key="3">
    <source>
        <dbReference type="ARBA" id="ARBA00022490"/>
    </source>
</evidence>
<evidence type="ECO:0000259" key="8">
    <source>
        <dbReference type="Pfam" id="PF04130"/>
    </source>
</evidence>
<keyword evidence="3" id="KW-0963">Cytoplasm</keyword>
<dbReference type="GO" id="GO:0051011">
    <property type="term" value="F:microtubule minus-end binding"/>
    <property type="evidence" value="ECO:0007669"/>
    <property type="project" value="TreeGrafter"/>
</dbReference>
<reference evidence="11" key="1">
    <citation type="submission" date="2025-08" db="UniProtKB">
        <authorList>
            <consortium name="RefSeq"/>
        </authorList>
    </citation>
    <scope>IDENTIFICATION</scope>
    <source>
        <strain evidence="11">Mau12</strain>
        <tissue evidence="11">Whole Body</tissue>
    </source>
</reference>
<dbReference type="Pfam" id="PF17681">
    <property type="entry name" value="GCP_N_terminal"/>
    <property type="match status" value="1"/>
</dbReference>
<evidence type="ECO:0000256" key="2">
    <source>
        <dbReference type="ARBA" id="ARBA00010337"/>
    </source>
</evidence>
<evidence type="ECO:0000313" key="11">
    <source>
        <dbReference type="RefSeq" id="XP_033159123.1"/>
    </source>
</evidence>
<dbReference type="Gene3D" id="1.20.120.1900">
    <property type="entry name" value="Gamma-tubulin complex, C-terminal domain"/>
    <property type="match status" value="1"/>
</dbReference>
<feature type="coiled-coil region" evidence="6">
    <location>
        <begin position="594"/>
        <end position="663"/>
    </location>
</feature>
<dbReference type="PANTHER" id="PTHR19302:SF70">
    <property type="entry name" value="GAMMA-TUBULIN COMPLEX COMPONENT 6"/>
    <property type="match status" value="1"/>
</dbReference>
<dbReference type="RefSeq" id="XP_033159123.1">
    <property type="nucleotide sequence ID" value="XM_033303232.1"/>
</dbReference>
<dbReference type="GO" id="GO:0000278">
    <property type="term" value="P:mitotic cell cycle"/>
    <property type="evidence" value="ECO:0007669"/>
    <property type="project" value="TreeGrafter"/>
</dbReference>
<evidence type="ECO:0000256" key="6">
    <source>
        <dbReference type="SAM" id="Coils"/>
    </source>
</evidence>
<dbReference type="InterPro" id="IPR041470">
    <property type="entry name" value="GCP_N"/>
</dbReference>
<feature type="compositionally biased region" description="Polar residues" evidence="7">
    <location>
        <begin position="950"/>
        <end position="960"/>
    </location>
</feature>